<organism evidence="4 5">
    <name type="scientific">Artemia franciscana</name>
    <name type="common">Brine shrimp</name>
    <name type="synonym">Artemia sanfranciscana</name>
    <dbReference type="NCBI Taxonomy" id="6661"/>
    <lineage>
        <taxon>Eukaryota</taxon>
        <taxon>Metazoa</taxon>
        <taxon>Ecdysozoa</taxon>
        <taxon>Arthropoda</taxon>
        <taxon>Crustacea</taxon>
        <taxon>Branchiopoda</taxon>
        <taxon>Anostraca</taxon>
        <taxon>Artemiidae</taxon>
        <taxon>Artemia</taxon>
    </lineage>
</organism>
<keyword evidence="5" id="KW-1185">Reference proteome</keyword>
<feature type="region of interest" description="Disordered" evidence="2">
    <location>
        <begin position="214"/>
        <end position="239"/>
    </location>
</feature>
<dbReference type="PANTHER" id="PTHR12096">
    <property type="entry name" value="NUCLEAR PROTEIN SKIP-RELATED"/>
    <property type="match status" value="1"/>
</dbReference>
<proteinExistence type="inferred from homology"/>
<sequence length="540" mass="60633">MASLSSVLPRPSQPVFDRDSDRGKSNQVSANRISSALVLAAKTVPPYGQRKDFVPRLLEDFGDGGAFPEIHFAQYPLNMGKPGQEKKSNALAVQLDAEGKVKYDLIARQGHGKDKVIYSKHTDLLPSEVLNEEDPSLQKPDPDALKDITERTRAALEKLTASKISAAMPVKAAAKQAPAEYIRYTPSQQGQAFNSGASQRVIRMVEAQQDPMEPPKFKINQKIPRGPPSPPAPVMHSPPRKTTVKEQQEWRIPPCISNWKNQKGYTIPLDKRLAADGRGLQTVQVNEKFAKLSEALFISDRKAREAIEMRAQHEKKLAQKEKERKEEELRMLAQKVRESRAGLRPAPAAAAVDEAEEERNKIREERQRERARDRNLARAGGDKAKARVGRERERDISEVVALGLPAKTVVTSETMFDQRLLNQSQGLSSGFADDDVNAVYSEPWRAGADIAQHIYRPSKNIEKEYGDELENLARTSRFIPEKGFRGADTAAVRSGPVQFENVVEEDIFGLDRFLTEVRHVSDKKRGAEDRDEREKKKRRE</sequence>
<dbReference type="InterPro" id="IPR017862">
    <property type="entry name" value="SKI-int_prot_SKIP"/>
</dbReference>
<evidence type="ECO:0000259" key="3">
    <source>
        <dbReference type="Pfam" id="PF02731"/>
    </source>
</evidence>
<reference evidence="4" key="1">
    <citation type="submission" date="2023-07" db="EMBL/GenBank/DDBJ databases">
        <title>Chromosome-level genome assembly of Artemia franciscana.</title>
        <authorList>
            <person name="Jo E."/>
        </authorList>
    </citation>
    <scope>NUCLEOTIDE SEQUENCE</scope>
    <source>
        <tissue evidence="4">Whole body</tissue>
    </source>
</reference>
<gene>
    <name evidence="4" type="ORF">QYM36_015899</name>
</gene>
<dbReference type="InterPro" id="IPR004015">
    <property type="entry name" value="SKI-int_prot_SKIP_SNW-dom"/>
</dbReference>
<dbReference type="Pfam" id="PF02731">
    <property type="entry name" value="SKIP_SNW"/>
    <property type="match status" value="1"/>
</dbReference>
<protein>
    <recommendedName>
        <fullName evidence="3">SKI-interacting protein SKIP SNW domain-containing protein</fullName>
    </recommendedName>
</protein>
<evidence type="ECO:0000256" key="2">
    <source>
        <dbReference type="SAM" id="MobiDB-lite"/>
    </source>
</evidence>
<feature type="compositionally biased region" description="Basic and acidic residues" evidence="2">
    <location>
        <begin position="358"/>
        <end position="390"/>
    </location>
</feature>
<evidence type="ECO:0000313" key="4">
    <source>
        <dbReference type="EMBL" id="KAK2705674.1"/>
    </source>
</evidence>
<dbReference type="EMBL" id="JAVRJZ010000020">
    <property type="protein sequence ID" value="KAK2705674.1"/>
    <property type="molecule type" value="Genomic_DNA"/>
</dbReference>
<comment type="similarity">
    <text evidence="1">Belongs to the SNW family.</text>
</comment>
<dbReference type="GO" id="GO:0005681">
    <property type="term" value="C:spliceosomal complex"/>
    <property type="evidence" value="ECO:0007669"/>
    <property type="project" value="InterPro"/>
</dbReference>
<feature type="region of interest" description="Disordered" evidence="2">
    <location>
        <begin position="520"/>
        <end position="540"/>
    </location>
</feature>
<feature type="region of interest" description="Disordered" evidence="2">
    <location>
        <begin position="1"/>
        <end position="29"/>
    </location>
</feature>
<accession>A0AA88KXC4</accession>
<dbReference type="Proteomes" id="UP001187531">
    <property type="component" value="Unassembled WGS sequence"/>
</dbReference>
<comment type="caution">
    <text evidence="4">The sequence shown here is derived from an EMBL/GenBank/DDBJ whole genome shotgun (WGS) entry which is preliminary data.</text>
</comment>
<feature type="domain" description="SKI-interacting protein SKIP SNW" evidence="3">
    <location>
        <begin position="180"/>
        <end position="340"/>
    </location>
</feature>
<evidence type="ECO:0000256" key="1">
    <source>
        <dbReference type="ARBA" id="ARBA00010197"/>
    </source>
</evidence>
<feature type="region of interest" description="Disordered" evidence="2">
    <location>
        <begin position="338"/>
        <end position="390"/>
    </location>
</feature>
<evidence type="ECO:0000313" key="5">
    <source>
        <dbReference type="Proteomes" id="UP001187531"/>
    </source>
</evidence>
<dbReference type="AlphaFoldDB" id="A0AA88KXC4"/>
<feature type="compositionally biased region" description="Basic and acidic residues" evidence="2">
    <location>
        <begin position="520"/>
        <end position="534"/>
    </location>
</feature>
<name>A0AA88KXC4_ARTSF</name>
<dbReference type="GO" id="GO:0000398">
    <property type="term" value="P:mRNA splicing, via spliceosome"/>
    <property type="evidence" value="ECO:0007669"/>
    <property type="project" value="InterPro"/>
</dbReference>